<keyword evidence="2" id="KW-1185">Reference proteome</keyword>
<dbReference type="AlphaFoldDB" id="A0A6J8BCN3"/>
<dbReference type="EMBL" id="CACVKT020003009">
    <property type="protein sequence ID" value="CAC5381171.1"/>
    <property type="molecule type" value="Genomic_DNA"/>
</dbReference>
<dbReference type="OrthoDB" id="6761877at2759"/>
<evidence type="ECO:0008006" key="3">
    <source>
        <dbReference type="Google" id="ProtNLM"/>
    </source>
</evidence>
<sequence>MYFCDVNSVFVDQPNGLIGNLSKRCTFNSVSSISQNNEVIKQSSGSVGDDVENFCIDSAEADIVIDRVSAVTLKATVAIEGQLVHAVVDRGAEVTVMSEKMLLRIPENKRPHLSKAKGNLVVAEAGKKMCALGVAEVSIHLGPLEFFLVYLCLSNR</sequence>
<dbReference type="Gene3D" id="2.40.70.10">
    <property type="entry name" value="Acid Proteases"/>
    <property type="match status" value="1"/>
</dbReference>
<evidence type="ECO:0000313" key="2">
    <source>
        <dbReference type="Proteomes" id="UP000507470"/>
    </source>
</evidence>
<organism evidence="1 2">
    <name type="scientific">Mytilus coruscus</name>
    <name type="common">Sea mussel</name>
    <dbReference type="NCBI Taxonomy" id="42192"/>
    <lineage>
        <taxon>Eukaryota</taxon>
        <taxon>Metazoa</taxon>
        <taxon>Spiralia</taxon>
        <taxon>Lophotrochozoa</taxon>
        <taxon>Mollusca</taxon>
        <taxon>Bivalvia</taxon>
        <taxon>Autobranchia</taxon>
        <taxon>Pteriomorphia</taxon>
        <taxon>Mytilida</taxon>
        <taxon>Mytiloidea</taxon>
        <taxon>Mytilidae</taxon>
        <taxon>Mytilinae</taxon>
        <taxon>Mytilus</taxon>
    </lineage>
</organism>
<protein>
    <recommendedName>
        <fullName evidence="3">Peptidase A2 domain-containing protein</fullName>
    </recommendedName>
</protein>
<dbReference type="Proteomes" id="UP000507470">
    <property type="component" value="Unassembled WGS sequence"/>
</dbReference>
<proteinExistence type="predicted"/>
<dbReference type="SUPFAM" id="SSF50630">
    <property type="entry name" value="Acid proteases"/>
    <property type="match status" value="1"/>
</dbReference>
<reference evidence="1 2" key="1">
    <citation type="submission" date="2020-06" db="EMBL/GenBank/DDBJ databases">
        <authorList>
            <person name="Li R."/>
            <person name="Bekaert M."/>
        </authorList>
    </citation>
    <scope>NUCLEOTIDE SEQUENCE [LARGE SCALE GENOMIC DNA]</scope>
    <source>
        <strain evidence="2">wild</strain>
    </source>
</reference>
<evidence type="ECO:0000313" key="1">
    <source>
        <dbReference type="EMBL" id="CAC5381171.1"/>
    </source>
</evidence>
<accession>A0A6J8BCN3</accession>
<dbReference type="InterPro" id="IPR021109">
    <property type="entry name" value="Peptidase_aspartic_dom_sf"/>
</dbReference>
<gene>
    <name evidence="1" type="ORF">MCOR_17078</name>
</gene>
<name>A0A6J8BCN3_MYTCO</name>